<accession>A0ACD4ZBJ5</accession>
<name>A0ACD4ZBJ5_9ACTN</name>
<keyword evidence="2" id="KW-1185">Reference proteome</keyword>
<dbReference type="EMBL" id="CP109109">
    <property type="protein sequence ID" value="WSB95735.1"/>
    <property type="molecule type" value="Genomic_DNA"/>
</dbReference>
<evidence type="ECO:0000313" key="2">
    <source>
        <dbReference type="Proteomes" id="UP001348369"/>
    </source>
</evidence>
<proteinExistence type="predicted"/>
<reference evidence="1" key="1">
    <citation type="submission" date="2022-10" db="EMBL/GenBank/DDBJ databases">
        <title>The complete genomes of actinobacterial strains from the NBC collection.</title>
        <authorList>
            <person name="Joergensen T.S."/>
            <person name="Alvarez Arevalo M."/>
            <person name="Sterndorff E.B."/>
            <person name="Faurdal D."/>
            <person name="Vuksanovic O."/>
            <person name="Mourched A.-S."/>
            <person name="Charusanti P."/>
            <person name="Shaw S."/>
            <person name="Blin K."/>
            <person name="Weber T."/>
        </authorList>
    </citation>
    <scope>NUCLEOTIDE SEQUENCE</scope>
    <source>
        <strain evidence="1">NBC 01771</strain>
    </source>
</reference>
<evidence type="ECO:0000313" key="1">
    <source>
        <dbReference type="EMBL" id="WSB95735.1"/>
    </source>
</evidence>
<organism evidence="1 2">
    <name type="scientific">Streptomyces scopuliridis</name>
    <dbReference type="NCBI Taxonomy" id="452529"/>
    <lineage>
        <taxon>Bacteria</taxon>
        <taxon>Bacillati</taxon>
        <taxon>Actinomycetota</taxon>
        <taxon>Actinomycetes</taxon>
        <taxon>Kitasatosporales</taxon>
        <taxon>Streptomycetaceae</taxon>
        <taxon>Streptomyces</taxon>
    </lineage>
</organism>
<gene>
    <name evidence="1" type="ORF">OG835_00925</name>
</gene>
<sequence>MTTPSDRPVPEPVGDAGTVQTDLLQFLTKHTGRAWETDADVFGNGGLSSIFAMELVVHLERTYGIAIRGADLRMDNFRTVRRMGTLVERLRQPAPGGSGA</sequence>
<protein>
    <submittedName>
        <fullName evidence="1">Acyl carrier protein</fullName>
    </submittedName>
</protein>
<dbReference type="Proteomes" id="UP001348369">
    <property type="component" value="Chromosome"/>
</dbReference>